<protein>
    <submittedName>
        <fullName evidence="4">Flavin reductase</fullName>
    </submittedName>
</protein>
<dbReference type="Proteomes" id="UP000460272">
    <property type="component" value="Unassembled WGS sequence"/>
</dbReference>
<dbReference type="InterPro" id="IPR050268">
    <property type="entry name" value="NADH-dep_flavin_reductase"/>
</dbReference>
<keyword evidence="5" id="KW-1185">Reference proteome</keyword>
<organism evidence="4 5">
    <name type="scientific">Trebonia kvetii</name>
    <dbReference type="NCBI Taxonomy" id="2480626"/>
    <lineage>
        <taxon>Bacteria</taxon>
        <taxon>Bacillati</taxon>
        <taxon>Actinomycetota</taxon>
        <taxon>Actinomycetes</taxon>
        <taxon>Streptosporangiales</taxon>
        <taxon>Treboniaceae</taxon>
        <taxon>Trebonia</taxon>
    </lineage>
</organism>
<dbReference type="OrthoDB" id="9792858at2"/>
<evidence type="ECO:0000256" key="2">
    <source>
        <dbReference type="SAM" id="MobiDB-lite"/>
    </source>
</evidence>
<dbReference type="GO" id="GO:0042602">
    <property type="term" value="F:riboflavin reductase (NADPH) activity"/>
    <property type="evidence" value="ECO:0007669"/>
    <property type="project" value="TreeGrafter"/>
</dbReference>
<dbReference type="InterPro" id="IPR012349">
    <property type="entry name" value="Split_barrel_FMN-bd"/>
</dbReference>
<dbReference type="Gene3D" id="2.30.110.10">
    <property type="entry name" value="Electron Transport, Fmn-binding Protein, Chain A"/>
    <property type="match status" value="1"/>
</dbReference>
<dbReference type="AlphaFoldDB" id="A0A6P2C751"/>
<sequence>MEDGSTAGEGDGRSRPTGPGYDRVDATVFRDTLARVPTPVTVVTSHIDRKPHGTTVSAFTSLSLDPPMILVSLDQTSSLLKIITESGRFGVNVLASGQASLATTFARKGDDKFDGVAWYMDHDAPRLAGKGQWLVCHADQQITAGDHVIIIGLVVHADTHSFEPLLYRQRAFGTVTHIRG</sequence>
<dbReference type="Pfam" id="PF01613">
    <property type="entry name" value="Flavin_Reduct"/>
    <property type="match status" value="1"/>
</dbReference>
<dbReference type="SUPFAM" id="SSF50475">
    <property type="entry name" value="FMN-binding split barrel"/>
    <property type="match status" value="1"/>
</dbReference>
<gene>
    <name evidence="4" type="ORF">EAS64_06870</name>
</gene>
<evidence type="ECO:0000256" key="1">
    <source>
        <dbReference type="ARBA" id="ARBA00023002"/>
    </source>
</evidence>
<dbReference type="EMBL" id="RPFW01000001">
    <property type="protein sequence ID" value="TVZ07040.1"/>
    <property type="molecule type" value="Genomic_DNA"/>
</dbReference>
<reference evidence="4 5" key="1">
    <citation type="submission" date="2018-11" db="EMBL/GenBank/DDBJ databases">
        <title>Trebonia kvetii gen.nov., sp.nov., a novel acidophilic actinobacterium, and proposal of the new actinobacterial family Treboniaceae fam. nov.</title>
        <authorList>
            <person name="Rapoport D."/>
            <person name="Sagova-Mareckova M."/>
            <person name="Sedlacek I."/>
            <person name="Provaznik J."/>
            <person name="Kralova S."/>
            <person name="Pavlinic D."/>
            <person name="Benes V."/>
            <person name="Kopecky J."/>
        </authorList>
    </citation>
    <scope>NUCLEOTIDE SEQUENCE [LARGE SCALE GENOMIC DNA]</scope>
    <source>
        <strain evidence="4 5">15Tr583</strain>
    </source>
</reference>
<evidence type="ECO:0000313" key="4">
    <source>
        <dbReference type="EMBL" id="TVZ07040.1"/>
    </source>
</evidence>
<feature type="region of interest" description="Disordered" evidence="2">
    <location>
        <begin position="1"/>
        <end position="23"/>
    </location>
</feature>
<proteinExistence type="predicted"/>
<accession>A0A6P2C751</accession>
<evidence type="ECO:0000313" key="5">
    <source>
        <dbReference type="Proteomes" id="UP000460272"/>
    </source>
</evidence>
<dbReference type="RefSeq" id="WP_145851795.1">
    <property type="nucleotide sequence ID" value="NZ_RPFW01000001.1"/>
</dbReference>
<dbReference type="SMART" id="SM00903">
    <property type="entry name" value="Flavin_Reduct"/>
    <property type="match status" value="1"/>
</dbReference>
<name>A0A6P2C751_9ACTN</name>
<dbReference type="InterPro" id="IPR002563">
    <property type="entry name" value="Flavin_Rdtase-like_dom"/>
</dbReference>
<feature type="domain" description="Flavin reductase like" evidence="3">
    <location>
        <begin position="33"/>
        <end position="174"/>
    </location>
</feature>
<evidence type="ECO:0000259" key="3">
    <source>
        <dbReference type="SMART" id="SM00903"/>
    </source>
</evidence>
<dbReference type="GO" id="GO:0010181">
    <property type="term" value="F:FMN binding"/>
    <property type="evidence" value="ECO:0007669"/>
    <property type="project" value="InterPro"/>
</dbReference>
<keyword evidence="1" id="KW-0560">Oxidoreductase</keyword>
<dbReference type="PANTHER" id="PTHR30466:SF1">
    <property type="entry name" value="FMN REDUCTASE (NADH) RUTF"/>
    <property type="match status" value="1"/>
</dbReference>
<comment type="caution">
    <text evidence="4">The sequence shown here is derived from an EMBL/GenBank/DDBJ whole genome shotgun (WGS) entry which is preliminary data.</text>
</comment>
<dbReference type="PANTHER" id="PTHR30466">
    <property type="entry name" value="FLAVIN REDUCTASE"/>
    <property type="match status" value="1"/>
</dbReference>